<gene>
    <name evidence="1" type="ORF">PHMEG_00012001</name>
</gene>
<dbReference type="Proteomes" id="UP000198211">
    <property type="component" value="Unassembled WGS sequence"/>
</dbReference>
<accession>A0A225WCE5</accession>
<evidence type="ECO:0000313" key="1">
    <source>
        <dbReference type="EMBL" id="OWZ14510.1"/>
    </source>
</evidence>
<organism evidence="1 2">
    <name type="scientific">Phytophthora megakarya</name>
    <dbReference type="NCBI Taxonomy" id="4795"/>
    <lineage>
        <taxon>Eukaryota</taxon>
        <taxon>Sar</taxon>
        <taxon>Stramenopiles</taxon>
        <taxon>Oomycota</taxon>
        <taxon>Peronosporomycetes</taxon>
        <taxon>Peronosporales</taxon>
        <taxon>Peronosporaceae</taxon>
        <taxon>Phytophthora</taxon>
    </lineage>
</organism>
<dbReference type="EMBL" id="NBNE01001322">
    <property type="protein sequence ID" value="OWZ14510.1"/>
    <property type="molecule type" value="Genomic_DNA"/>
</dbReference>
<evidence type="ECO:0000313" key="2">
    <source>
        <dbReference type="Proteomes" id="UP000198211"/>
    </source>
</evidence>
<keyword evidence="2" id="KW-1185">Reference proteome</keyword>
<protein>
    <submittedName>
        <fullName evidence="1">Uncharacterized protein</fullName>
    </submittedName>
</protein>
<dbReference type="AlphaFoldDB" id="A0A225WCE5"/>
<reference evidence="2" key="1">
    <citation type="submission" date="2017-03" db="EMBL/GenBank/DDBJ databases">
        <title>Phytopthora megakarya and P. palmivora, two closely related causual agents of cacao black pod achieved similar genome size and gene model numbers by different mechanisms.</title>
        <authorList>
            <person name="Ali S."/>
            <person name="Shao J."/>
            <person name="Larry D.J."/>
            <person name="Kronmiller B."/>
            <person name="Shen D."/>
            <person name="Strem M.D."/>
            <person name="Melnick R.L."/>
            <person name="Guiltinan M.J."/>
            <person name="Tyler B.M."/>
            <person name="Meinhardt L.W."/>
            <person name="Bailey B.A."/>
        </authorList>
    </citation>
    <scope>NUCLEOTIDE SEQUENCE [LARGE SCALE GENOMIC DNA]</scope>
    <source>
        <strain evidence="2">zdho120</strain>
    </source>
</reference>
<sequence length="80" mass="9090">MVTLVPDPAFSYNSGIPNEKPSVITASVQDYGSRNYMQELDKVLQEGLEVDFEGSKLSSELQRLQKDLLEQFRDMFVETS</sequence>
<proteinExistence type="predicted"/>
<name>A0A225WCE5_9STRA</name>
<comment type="caution">
    <text evidence="1">The sequence shown here is derived from an EMBL/GenBank/DDBJ whole genome shotgun (WGS) entry which is preliminary data.</text>
</comment>